<evidence type="ECO:0000313" key="5">
    <source>
        <dbReference type="Proteomes" id="UP000007161"/>
    </source>
</evidence>
<dbReference type="HOGENOM" id="CLU_1382997_0_0_0"/>
<gene>
    <name evidence="4" type="ordered locus">Marpi_1722</name>
</gene>
<dbReference type="InterPro" id="IPR050624">
    <property type="entry name" value="HTH-type_Tx_Regulator"/>
</dbReference>
<dbReference type="KEGG" id="mpz:Marpi_1722"/>
<dbReference type="PROSITE" id="PS50977">
    <property type="entry name" value="HTH_TETR_2"/>
    <property type="match status" value="1"/>
</dbReference>
<dbReference type="InterPro" id="IPR001647">
    <property type="entry name" value="HTH_TetR"/>
</dbReference>
<feature type="domain" description="HTH tetR-type" evidence="3">
    <location>
        <begin position="11"/>
        <end position="71"/>
    </location>
</feature>
<protein>
    <submittedName>
        <fullName evidence="4">Transcriptional regulator</fullName>
    </submittedName>
</protein>
<reference evidence="5" key="2">
    <citation type="submission" date="2012-01" db="EMBL/GenBank/DDBJ databases">
        <title>Complete sequence of chromosome of Marinitoga piezophila KA3.</title>
        <authorList>
            <person name="Lucas S."/>
            <person name="Han J."/>
            <person name="Lapidus A."/>
            <person name="Cheng J.-F."/>
            <person name="Goodwin L."/>
            <person name="Pitluck S."/>
            <person name="Peters L."/>
            <person name="Mikhailova N."/>
            <person name="Teshima H."/>
            <person name="Detter J.C."/>
            <person name="Han C."/>
            <person name="Tapia R."/>
            <person name="Land M."/>
            <person name="Hauser L."/>
            <person name="Kyrpides N."/>
            <person name="Ivanova N."/>
            <person name="Pagani I."/>
            <person name="Jebbar M."/>
            <person name="Vannier P."/>
            <person name="Oger P."/>
            <person name="Cario A."/>
            <person name="Bartlett D."/>
            <person name="Noll K.M."/>
            <person name="Woyke T."/>
        </authorList>
    </citation>
    <scope>NUCLEOTIDE SEQUENCE [LARGE SCALE GENOMIC DNA]</scope>
    <source>
        <strain evidence="5">DSM 14283 / JCM 11233 / KA3</strain>
    </source>
</reference>
<dbReference type="eggNOG" id="COG1309">
    <property type="taxonomic scope" value="Bacteria"/>
</dbReference>
<evidence type="ECO:0000256" key="1">
    <source>
        <dbReference type="ARBA" id="ARBA00023125"/>
    </source>
</evidence>
<dbReference type="RefSeq" id="WP_014297179.1">
    <property type="nucleotide sequence ID" value="NC_016751.1"/>
</dbReference>
<sequence>MNNDRKENYKEAKRKSIAEKALNLIIKKGLSSFTMDEVAKEAGVSKGTLYLYFDSKDSLIITAFSILVERLKKSLEIMIPENTSKEEKARAVIKLYVKVLKEFPSDDLLRLFEILINSIHNKNRAKELTNLFHEYYSQLFEMWEEFVPSKTAAVVLQAMFDGISIYKSVGVEFKEGELCEAFEYIIGKIIS</sequence>
<name>H2J5G4_MARPK</name>
<dbReference type="GO" id="GO:0003677">
    <property type="term" value="F:DNA binding"/>
    <property type="evidence" value="ECO:0007669"/>
    <property type="project" value="UniProtKB-UniRule"/>
</dbReference>
<organism evidence="4 5">
    <name type="scientific">Marinitoga piezophila (strain DSM 14283 / JCM 11233 / KA3)</name>
    <dbReference type="NCBI Taxonomy" id="443254"/>
    <lineage>
        <taxon>Bacteria</taxon>
        <taxon>Thermotogati</taxon>
        <taxon>Thermotogota</taxon>
        <taxon>Thermotogae</taxon>
        <taxon>Petrotogales</taxon>
        <taxon>Petrotogaceae</taxon>
        <taxon>Marinitoga</taxon>
    </lineage>
</organism>
<evidence type="ECO:0000313" key="4">
    <source>
        <dbReference type="EMBL" id="AEX86108.1"/>
    </source>
</evidence>
<dbReference type="PRINTS" id="PR00455">
    <property type="entry name" value="HTHTETR"/>
</dbReference>
<accession>H2J5G4</accession>
<dbReference type="OrthoDB" id="9814703at2"/>
<reference evidence="4 5" key="1">
    <citation type="journal article" date="2012" name="J. Bacteriol.">
        <title>Complete Genome Sequence of the Thermophilic, Piezophilic, Heterotrophic Bacterium Marinitoga piezophila KA3.</title>
        <authorList>
            <person name="Lucas S."/>
            <person name="Han J."/>
            <person name="Lapidus A."/>
            <person name="Cheng J.F."/>
            <person name="Goodwin L.A."/>
            <person name="Pitluck S."/>
            <person name="Peters L."/>
            <person name="Mikhailova N."/>
            <person name="Teshima H."/>
            <person name="Detter J.C."/>
            <person name="Han C."/>
            <person name="Tapia R."/>
            <person name="Land M."/>
            <person name="Hauser L."/>
            <person name="Kyrpides N.C."/>
            <person name="Ivanova N."/>
            <person name="Pagani I."/>
            <person name="Vannier P."/>
            <person name="Oger P."/>
            <person name="Bartlett D.H."/>
            <person name="Noll K.M."/>
            <person name="Woyke T."/>
            <person name="Jebbar M."/>
        </authorList>
    </citation>
    <scope>NUCLEOTIDE SEQUENCE [LARGE SCALE GENOMIC DNA]</scope>
    <source>
        <strain evidence="5">DSM 14283 / JCM 11233 / KA3</strain>
    </source>
</reference>
<dbReference type="Pfam" id="PF00440">
    <property type="entry name" value="TetR_N"/>
    <property type="match status" value="1"/>
</dbReference>
<dbReference type="PANTHER" id="PTHR43479">
    <property type="entry name" value="ACREF/ENVCD OPERON REPRESSOR-RELATED"/>
    <property type="match status" value="1"/>
</dbReference>
<dbReference type="STRING" id="443254.Marpi_1722"/>
<evidence type="ECO:0000259" key="3">
    <source>
        <dbReference type="PROSITE" id="PS50977"/>
    </source>
</evidence>
<dbReference type="InterPro" id="IPR009057">
    <property type="entry name" value="Homeodomain-like_sf"/>
</dbReference>
<proteinExistence type="predicted"/>
<dbReference type="PROSITE" id="PS01081">
    <property type="entry name" value="HTH_TETR_1"/>
    <property type="match status" value="1"/>
</dbReference>
<dbReference type="SUPFAM" id="SSF46689">
    <property type="entry name" value="Homeodomain-like"/>
    <property type="match status" value="1"/>
</dbReference>
<dbReference type="Gene3D" id="1.10.357.10">
    <property type="entry name" value="Tetracycline Repressor, domain 2"/>
    <property type="match status" value="1"/>
</dbReference>
<keyword evidence="1 2" id="KW-0238">DNA-binding</keyword>
<dbReference type="InterPro" id="IPR023772">
    <property type="entry name" value="DNA-bd_HTH_TetR-type_CS"/>
</dbReference>
<dbReference type="AlphaFoldDB" id="H2J5G4"/>
<feature type="DNA-binding region" description="H-T-H motif" evidence="2">
    <location>
        <begin position="34"/>
        <end position="53"/>
    </location>
</feature>
<dbReference type="EMBL" id="CP003257">
    <property type="protein sequence ID" value="AEX86108.1"/>
    <property type="molecule type" value="Genomic_DNA"/>
</dbReference>
<evidence type="ECO:0000256" key="2">
    <source>
        <dbReference type="PROSITE-ProRule" id="PRU00335"/>
    </source>
</evidence>
<dbReference type="Proteomes" id="UP000007161">
    <property type="component" value="Chromosome"/>
</dbReference>
<keyword evidence="5" id="KW-1185">Reference proteome</keyword>
<dbReference type="PANTHER" id="PTHR43479:SF11">
    <property type="entry name" value="ACREF_ENVCD OPERON REPRESSOR-RELATED"/>
    <property type="match status" value="1"/>
</dbReference>